<accession>A0A8S5SDT1</accession>
<dbReference type="EMBL" id="BK032577">
    <property type="protein sequence ID" value="DAF49121.1"/>
    <property type="molecule type" value="Genomic_DNA"/>
</dbReference>
<name>A0A8S5SDT1_9CAUD</name>
<protein>
    <submittedName>
        <fullName evidence="1">Uncharacterized protein</fullName>
    </submittedName>
</protein>
<proteinExistence type="predicted"/>
<sequence length="59" mass="7022">MLHRKGDGKTIEQDSFCSIPRFFQINWLGMDNRWVFLVFRFTFGKVLLLLPEVSSYHPC</sequence>
<reference evidence="1" key="1">
    <citation type="journal article" date="2021" name="Proc. Natl. Acad. Sci. U.S.A.">
        <title>A Catalog of Tens of Thousands of Viruses from Human Metagenomes Reveals Hidden Associations with Chronic Diseases.</title>
        <authorList>
            <person name="Tisza M.J."/>
            <person name="Buck C.B."/>
        </authorList>
    </citation>
    <scope>NUCLEOTIDE SEQUENCE</scope>
    <source>
        <strain evidence="1">Ctnpt50</strain>
    </source>
</reference>
<organism evidence="1">
    <name type="scientific">Siphoviridae sp. ctnpt50</name>
    <dbReference type="NCBI Taxonomy" id="2827941"/>
    <lineage>
        <taxon>Viruses</taxon>
        <taxon>Duplodnaviria</taxon>
        <taxon>Heunggongvirae</taxon>
        <taxon>Uroviricota</taxon>
        <taxon>Caudoviricetes</taxon>
    </lineage>
</organism>
<evidence type="ECO:0000313" key="1">
    <source>
        <dbReference type="EMBL" id="DAF49121.1"/>
    </source>
</evidence>